<feature type="compositionally biased region" description="Basic residues" evidence="1">
    <location>
        <begin position="24"/>
        <end position="33"/>
    </location>
</feature>
<dbReference type="Proteomes" id="UP000565441">
    <property type="component" value="Unassembled WGS sequence"/>
</dbReference>
<protein>
    <submittedName>
        <fullName evidence="2">Uncharacterized protein</fullName>
    </submittedName>
</protein>
<accession>A0A8H5LUY5</accession>
<evidence type="ECO:0000313" key="3">
    <source>
        <dbReference type="Proteomes" id="UP000565441"/>
    </source>
</evidence>
<name>A0A8H5LUY5_9AGAR</name>
<dbReference type="OrthoDB" id="3193108at2759"/>
<gene>
    <name evidence="2" type="ORF">D9615_010350</name>
</gene>
<organism evidence="2 3">
    <name type="scientific">Tricholomella constricta</name>
    <dbReference type="NCBI Taxonomy" id="117010"/>
    <lineage>
        <taxon>Eukaryota</taxon>
        <taxon>Fungi</taxon>
        <taxon>Dikarya</taxon>
        <taxon>Basidiomycota</taxon>
        <taxon>Agaricomycotina</taxon>
        <taxon>Agaricomycetes</taxon>
        <taxon>Agaricomycetidae</taxon>
        <taxon>Agaricales</taxon>
        <taxon>Tricholomatineae</taxon>
        <taxon>Lyophyllaceae</taxon>
        <taxon>Tricholomella</taxon>
    </lineage>
</organism>
<feature type="region of interest" description="Disordered" evidence="1">
    <location>
        <begin position="1"/>
        <end position="43"/>
    </location>
</feature>
<evidence type="ECO:0000256" key="1">
    <source>
        <dbReference type="SAM" id="MobiDB-lite"/>
    </source>
</evidence>
<sequence>MAPTRTMGVASNPGPSTFPIVPRPRARPTHRPSNRISAPRSSTSAKVQAYEFVVCIHPEPIYGTLDPDAEDERFKQLRAPTPQKMLWFIERAKTIGLAYDLDLHGLPTDPVLQNLNQSLLTHFNNRHLAFSVTMSPHPSPSSTNMSDTLIQWGLLSAGKTNRSSTSGTLLWLYPHSLALLTQKELQKQTSRWPSYSVVSDPSVPNPLNRRETERQVIFIVPMQSTIIGPLNGTGSHMCLARRMWNRSYTPQINEPSSNPMCDERCDQPETNESIDLQMTEAPNSSPLFTIDPQLQNLAAPASAPATASTTMPSASLPAMPLTALAPQDDLDTLEIWSDEVAALFLTELDYDEELCIYAETTDEAAHAFFSNIISCIGCRPPPLNLARTLSIQNFNIATLFGSRLRVSLGEGVGNGPARSTWAALLRLVVNNSTHWTRISDDLYTPLLVPGLVPSAGDILAFTAYGMIMRLTLLHRHPITPISPFLLLHLIHKFNGTTDEDLIRKTVPNIANRLATWPPRTITDDSGNSTLSLPQGQDPMSLIYELIPNVTASYIRSLTSSSLDAIKRQLTSGLIFGTTDWASIHQNPLFVALKSGFDDQFVEGSPAHASSEALSFIKSFGEYEQTLRIVNSLYLGRVVVHPDQVIQLIRVSNTNLEGNEAQNHLEALCLQSIARYLRGRGYPTGEGSEDRDPPSNHPAFRAREFLKAVTGSEYLTGNFQQILINFVNTFDSSQRLATASGSHLHVCSQTLDILLNEDTKSLLKAEYADAPMDASTPFDLWLAAIVDNSTDSYNNA</sequence>
<keyword evidence="3" id="KW-1185">Reference proteome</keyword>
<proteinExistence type="predicted"/>
<comment type="caution">
    <text evidence="2">The sequence shown here is derived from an EMBL/GenBank/DDBJ whole genome shotgun (WGS) entry which is preliminary data.</text>
</comment>
<reference evidence="2 3" key="1">
    <citation type="journal article" date="2020" name="ISME J.">
        <title>Uncovering the hidden diversity of litter-decomposition mechanisms in mushroom-forming fungi.</title>
        <authorList>
            <person name="Floudas D."/>
            <person name="Bentzer J."/>
            <person name="Ahren D."/>
            <person name="Johansson T."/>
            <person name="Persson P."/>
            <person name="Tunlid A."/>
        </authorList>
    </citation>
    <scope>NUCLEOTIDE SEQUENCE [LARGE SCALE GENOMIC DNA]</scope>
    <source>
        <strain evidence="2 3">CBS 661.87</strain>
    </source>
</reference>
<dbReference type="EMBL" id="JAACJP010000051">
    <property type="protein sequence ID" value="KAF5370522.1"/>
    <property type="molecule type" value="Genomic_DNA"/>
</dbReference>
<feature type="compositionally biased region" description="Polar residues" evidence="1">
    <location>
        <begin position="34"/>
        <end position="43"/>
    </location>
</feature>
<evidence type="ECO:0000313" key="2">
    <source>
        <dbReference type="EMBL" id="KAF5370522.1"/>
    </source>
</evidence>
<dbReference type="AlphaFoldDB" id="A0A8H5LUY5"/>